<comment type="caution">
    <text evidence="2">The sequence shown here is derived from an EMBL/GenBank/DDBJ whole genome shotgun (WGS) entry which is preliminary data.</text>
</comment>
<protein>
    <submittedName>
        <fullName evidence="2">Uncharacterized protein</fullName>
    </submittedName>
</protein>
<proteinExistence type="predicted"/>
<accession>A0A4Y3V986</accession>
<evidence type="ECO:0000256" key="1">
    <source>
        <dbReference type="SAM" id="MobiDB-lite"/>
    </source>
</evidence>
<keyword evidence="3" id="KW-1185">Reference proteome</keyword>
<sequence>MAEHDRSDAPRRPHVALEAHECKQRAENPELPTTERLVWAMLAVAAELHIIRKEIRKGQRPGRGG</sequence>
<gene>
    <name evidence="2" type="ORF">SSP24_06100</name>
</gene>
<feature type="region of interest" description="Disordered" evidence="1">
    <location>
        <begin position="1"/>
        <end position="28"/>
    </location>
</feature>
<evidence type="ECO:0000313" key="2">
    <source>
        <dbReference type="EMBL" id="GEC02955.1"/>
    </source>
</evidence>
<reference evidence="2 3" key="1">
    <citation type="submission" date="2019-06" db="EMBL/GenBank/DDBJ databases">
        <title>Whole genome shotgun sequence of Streptomyces spinoverrucosus NBRC 14228.</title>
        <authorList>
            <person name="Hosoyama A."/>
            <person name="Uohara A."/>
            <person name="Ohji S."/>
            <person name="Ichikawa N."/>
        </authorList>
    </citation>
    <scope>NUCLEOTIDE SEQUENCE [LARGE SCALE GENOMIC DNA]</scope>
    <source>
        <strain evidence="2 3">NBRC 14228</strain>
    </source>
</reference>
<dbReference type="AlphaFoldDB" id="A0A4Y3V986"/>
<dbReference type="Proteomes" id="UP000317881">
    <property type="component" value="Unassembled WGS sequence"/>
</dbReference>
<name>A0A4Y3V986_9ACTN</name>
<evidence type="ECO:0000313" key="3">
    <source>
        <dbReference type="Proteomes" id="UP000317881"/>
    </source>
</evidence>
<organism evidence="2 3">
    <name type="scientific">Streptomyces spinoverrucosus</name>
    <dbReference type="NCBI Taxonomy" id="284043"/>
    <lineage>
        <taxon>Bacteria</taxon>
        <taxon>Bacillati</taxon>
        <taxon>Actinomycetota</taxon>
        <taxon>Actinomycetes</taxon>
        <taxon>Kitasatosporales</taxon>
        <taxon>Streptomycetaceae</taxon>
        <taxon>Streptomyces</taxon>
    </lineage>
</organism>
<dbReference type="RefSeq" id="WP_141307171.1">
    <property type="nucleotide sequence ID" value="NZ_BJND01000005.1"/>
</dbReference>
<dbReference type="EMBL" id="BJND01000005">
    <property type="protein sequence ID" value="GEC02955.1"/>
    <property type="molecule type" value="Genomic_DNA"/>
</dbReference>